<dbReference type="InterPro" id="IPR017738">
    <property type="entry name" value="T6SS-assoc_VCA0118"/>
</dbReference>
<sequence length="214" mass="23911">MLRFPSLCLVGTFLVASHGASAAISECLKHENDTLRLACYDLEAGYFDELKKDLLGSEEEEAEEVASKGDWIVRSSISKLDDSTNVIVRLKSHDETNCRYDTESHYITLACRENETNLWITFGGCYMADIQGKGRVTYRLGTRDAETKNFTESTDNMALGLWSGGSAIAFIKRMMNYDTMIVRATPFSDNPVTGEYNIAGLSEAIKPLRESCNW</sequence>
<proteinExistence type="predicted"/>
<name>A0A1G7AII8_9RHOB</name>
<feature type="signal peptide" evidence="1">
    <location>
        <begin position="1"/>
        <end position="22"/>
    </location>
</feature>
<reference evidence="3" key="1">
    <citation type="submission" date="2016-10" db="EMBL/GenBank/DDBJ databases">
        <authorList>
            <person name="Varghese N."/>
            <person name="Submissions S."/>
        </authorList>
    </citation>
    <scope>NUCLEOTIDE SEQUENCE [LARGE SCALE GENOMIC DNA]</scope>
    <source>
        <strain evidence="3">DSM 21424</strain>
    </source>
</reference>
<protein>
    <submittedName>
        <fullName evidence="2">Type VI secretion system protein VasI</fullName>
    </submittedName>
</protein>
<dbReference type="RefSeq" id="WP_090109768.1">
    <property type="nucleotide sequence ID" value="NZ_FNAT01000001.1"/>
</dbReference>
<feature type="chain" id="PRO_5011706751" evidence="1">
    <location>
        <begin position="23"/>
        <end position="214"/>
    </location>
</feature>
<keyword evidence="3" id="KW-1185">Reference proteome</keyword>
<evidence type="ECO:0000313" key="3">
    <source>
        <dbReference type="Proteomes" id="UP000198922"/>
    </source>
</evidence>
<organism evidence="2 3">
    <name type="scientific">Limimaricola pyoseonensis</name>
    <dbReference type="NCBI Taxonomy" id="521013"/>
    <lineage>
        <taxon>Bacteria</taxon>
        <taxon>Pseudomonadati</taxon>
        <taxon>Pseudomonadota</taxon>
        <taxon>Alphaproteobacteria</taxon>
        <taxon>Rhodobacterales</taxon>
        <taxon>Paracoccaceae</taxon>
        <taxon>Limimaricola</taxon>
    </lineage>
</organism>
<evidence type="ECO:0000313" key="2">
    <source>
        <dbReference type="EMBL" id="SDE14744.1"/>
    </source>
</evidence>
<evidence type="ECO:0000256" key="1">
    <source>
        <dbReference type="SAM" id="SignalP"/>
    </source>
</evidence>
<dbReference type="Proteomes" id="UP000198922">
    <property type="component" value="Unassembled WGS sequence"/>
</dbReference>
<accession>A0A1G7AII8</accession>
<dbReference type="AlphaFoldDB" id="A0A1G7AII8"/>
<keyword evidence="1" id="KW-0732">Signal</keyword>
<dbReference type="Pfam" id="PF11319">
    <property type="entry name" value="VasI"/>
    <property type="match status" value="1"/>
</dbReference>
<gene>
    <name evidence="2" type="ORF">SAMN04488567_0979</name>
</gene>
<dbReference type="EMBL" id="FNAT01000001">
    <property type="protein sequence ID" value="SDE14744.1"/>
    <property type="molecule type" value="Genomic_DNA"/>
</dbReference>
<dbReference type="OrthoDB" id="7831428at2"/>